<dbReference type="OMA" id="WVRTYDP"/>
<dbReference type="InterPro" id="IPR001202">
    <property type="entry name" value="WW_dom"/>
</dbReference>
<reference evidence="3 4" key="1">
    <citation type="submission" date="2016-06" db="EMBL/GenBank/DDBJ databases">
        <title>Evolution of pathogenesis and genome organization in the Tremellales.</title>
        <authorList>
            <person name="Cuomo C."/>
            <person name="Litvintseva A."/>
            <person name="Heitman J."/>
            <person name="Chen Y."/>
            <person name="Sun S."/>
            <person name="Springer D."/>
            <person name="Dromer F."/>
            <person name="Young S."/>
            <person name="Zeng Q."/>
            <person name="Chapman S."/>
            <person name="Gujja S."/>
            <person name="Saif S."/>
            <person name="Birren B."/>
        </authorList>
    </citation>
    <scope>NUCLEOTIDE SEQUENCE [LARGE SCALE GENOMIC DNA]</scope>
    <source>
        <strain evidence="3 4">ATCC 28783</strain>
    </source>
</reference>
<evidence type="ECO:0000259" key="2">
    <source>
        <dbReference type="PROSITE" id="PS50020"/>
    </source>
</evidence>
<comment type="caution">
    <text evidence="3">The sequence shown here is derived from an EMBL/GenBank/DDBJ whole genome shotgun (WGS) entry which is preliminary data.</text>
</comment>
<feature type="compositionally biased region" description="Basic and acidic residues" evidence="1">
    <location>
        <begin position="146"/>
        <end position="166"/>
    </location>
</feature>
<dbReference type="InParanoid" id="A0A4Q1BVU5"/>
<feature type="compositionally biased region" description="Polar residues" evidence="1">
    <location>
        <begin position="7"/>
        <end position="25"/>
    </location>
</feature>
<feature type="region of interest" description="Disordered" evidence="1">
    <location>
        <begin position="1"/>
        <end position="91"/>
    </location>
</feature>
<dbReference type="SMART" id="SM00456">
    <property type="entry name" value="WW"/>
    <property type="match status" value="1"/>
</dbReference>
<dbReference type="Gene3D" id="2.20.70.10">
    <property type="match status" value="1"/>
</dbReference>
<dbReference type="InterPro" id="IPR036020">
    <property type="entry name" value="WW_dom_sf"/>
</dbReference>
<dbReference type="Proteomes" id="UP000289152">
    <property type="component" value="Unassembled WGS sequence"/>
</dbReference>
<feature type="compositionally biased region" description="Low complexity" evidence="1">
    <location>
        <begin position="53"/>
        <end position="66"/>
    </location>
</feature>
<protein>
    <recommendedName>
        <fullName evidence="2">WW domain-containing protein</fullName>
    </recommendedName>
</protein>
<sequence length="352" mass="38401">MPDDSPPSYQTTMAQPALNITSPSGVTHPANSDPALANTGPVHRPSHNRADSDASSMSDISDASEAGLTPGLVDEEGRRSMDDEQRELPQGWVRCFDPKTEHHFYVDVATKRSTWLHPYDDPEYLRTLPDTHPAHPNSAEASAMRKRAEDEALMVEEMKAAKDKNPKGSSSLSPKDNAAGPSVERGANPDGTHPWDNAQTQHRNWLQKKKDQLIGTKEERQKAKEEKRKMKEEARKRRREQEEEYLRRRQELLKRQMNDPNIRAYYASDPFGYAAPAGPYSRSGGLYSNPYGYGYSGGYGRRYGYNSYGGYGGYGGYGYGGGLGGGGLLLGGGAGLLGGLLIGDALAGGGGF</sequence>
<dbReference type="CDD" id="cd00201">
    <property type="entry name" value="WW"/>
    <property type="match status" value="1"/>
</dbReference>
<evidence type="ECO:0000313" key="3">
    <source>
        <dbReference type="EMBL" id="RXK42274.1"/>
    </source>
</evidence>
<dbReference type="PROSITE" id="PS50020">
    <property type="entry name" value="WW_DOMAIN_2"/>
    <property type="match status" value="1"/>
</dbReference>
<feature type="region of interest" description="Disordered" evidence="1">
    <location>
        <begin position="127"/>
        <end position="244"/>
    </location>
</feature>
<evidence type="ECO:0000313" key="4">
    <source>
        <dbReference type="Proteomes" id="UP000289152"/>
    </source>
</evidence>
<dbReference type="STRING" id="5217.A0A4Q1BVU5"/>
<dbReference type="VEuPathDB" id="FungiDB:TREMEDRAFT_74275"/>
<name>A0A4Q1BVU5_TREME</name>
<dbReference type="AlphaFoldDB" id="A0A4Q1BVU5"/>
<accession>A0A4Q1BVU5</accession>
<keyword evidence="4" id="KW-1185">Reference proteome</keyword>
<gene>
    <name evidence="3" type="ORF">M231_00264</name>
</gene>
<dbReference type="PROSITE" id="PS01159">
    <property type="entry name" value="WW_DOMAIN_1"/>
    <property type="match status" value="1"/>
</dbReference>
<evidence type="ECO:0000256" key="1">
    <source>
        <dbReference type="SAM" id="MobiDB-lite"/>
    </source>
</evidence>
<feature type="domain" description="WW" evidence="2">
    <location>
        <begin position="86"/>
        <end position="120"/>
    </location>
</feature>
<dbReference type="OrthoDB" id="2367685at2759"/>
<feature type="compositionally biased region" description="Basic and acidic residues" evidence="1">
    <location>
        <begin position="208"/>
        <end position="244"/>
    </location>
</feature>
<dbReference type="Pfam" id="PF00397">
    <property type="entry name" value="WW"/>
    <property type="match status" value="1"/>
</dbReference>
<feature type="compositionally biased region" description="Basic and acidic residues" evidence="1">
    <location>
        <begin position="75"/>
        <end position="87"/>
    </location>
</feature>
<organism evidence="3 4">
    <name type="scientific">Tremella mesenterica</name>
    <name type="common">Jelly fungus</name>
    <dbReference type="NCBI Taxonomy" id="5217"/>
    <lineage>
        <taxon>Eukaryota</taxon>
        <taxon>Fungi</taxon>
        <taxon>Dikarya</taxon>
        <taxon>Basidiomycota</taxon>
        <taxon>Agaricomycotina</taxon>
        <taxon>Tremellomycetes</taxon>
        <taxon>Tremellales</taxon>
        <taxon>Tremellaceae</taxon>
        <taxon>Tremella</taxon>
    </lineage>
</organism>
<dbReference type="SUPFAM" id="SSF51045">
    <property type="entry name" value="WW domain"/>
    <property type="match status" value="1"/>
</dbReference>
<proteinExistence type="predicted"/>
<dbReference type="EMBL" id="SDIL01000002">
    <property type="protein sequence ID" value="RXK42274.1"/>
    <property type="molecule type" value="Genomic_DNA"/>
</dbReference>